<proteinExistence type="predicted"/>
<evidence type="ECO:0000313" key="2">
    <source>
        <dbReference type="Proteomes" id="UP001444661"/>
    </source>
</evidence>
<keyword evidence="2" id="KW-1185">Reference proteome</keyword>
<protein>
    <submittedName>
        <fullName evidence="1">Uncharacterized protein</fullName>
    </submittedName>
</protein>
<dbReference type="Proteomes" id="UP001444661">
    <property type="component" value="Unassembled WGS sequence"/>
</dbReference>
<evidence type="ECO:0000313" key="1">
    <source>
        <dbReference type="EMBL" id="KAK8023692.1"/>
    </source>
</evidence>
<reference evidence="1 2" key="1">
    <citation type="submission" date="2023-01" db="EMBL/GenBank/DDBJ databases">
        <title>Analysis of 21 Apiospora genomes using comparative genomics revels a genus with tremendous synthesis potential of carbohydrate active enzymes and secondary metabolites.</title>
        <authorList>
            <person name="Sorensen T."/>
        </authorList>
    </citation>
    <scope>NUCLEOTIDE SEQUENCE [LARGE SCALE GENOMIC DNA]</scope>
    <source>
        <strain evidence="1 2">CBS 33761</strain>
    </source>
</reference>
<comment type="caution">
    <text evidence="1">The sequence shown here is derived from an EMBL/GenBank/DDBJ whole genome shotgun (WGS) entry which is preliminary data.</text>
</comment>
<sequence>MKDNYSVFDRPRLNLSSRDDLFFSTAGRSNLTLFFLFAPSPGLLPLSPAPPLCWLWPPSLRSLTSEGAL</sequence>
<accession>A0ABR1S1U7</accession>
<name>A0ABR1S1U7_9PEZI</name>
<organism evidence="1 2">
    <name type="scientific">Apiospora rasikravindrae</name>
    <dbReference type="NCBI Taxonomy" id="990691"/>
    <lineage>
        <taxon>Eukaryota</taxon>
        <taxon>Fungi</taxon>
        <taxon>Dikarya</taxon>
        <taxon>Ascomycota</taxon>
        <taxon>Pezizomycotina</taxon>
        <taxon>Sordariomycetes</taxon>
        <taxon>Xylariomycetidae</taxon>
        <taxon>Amphisphaeriales</taxon>
        <taxon>Apiosporaceae</taxon>
        <taxon>Apiospora</taxon>
    </lineage>
</organism>
<gene>
    <name evidence="1" type="ORF">PG993_011758</name>
</gene>
<dbReference type="EMBL" id="JAQQWK010000011">
    <property type="protein sequence ID" value="KAK8023692.1"/>
    <property type="molecule type" value="Genomic_DNA"/>
</dbReference>